<organism evidence="3">
    <name type="scientific">Gongylonema pulchrum</name>
    <dbReference type="NCBI Taxonomy" id="637853"/>
    <lineage>
        <taxon>Eukaryota</taxon>
        <taxon>Metazoa</taxon>
        <taxon>Ecdysozoa</taxon>
        <taxon>Nematoda</taxon>
        <taxon>Chromadorea</taxon>
        <taxon>Rhabditida</taxon>
        <taxon>Spirurina</taxon>
        <taxon>Spiruromorpha</taxon>
        <taxon>Spiruroidea</taxon>
        <taxon>Gongylonematidae</taxon>
        <taxon>Gongylonema</taxon>
    </lineage>
</organism>
<dbReference type="WBParaSite" id="GPUH_0000287301-mRNA-1">
    <property type="protein sequence ID" value="GPUH_0000287301-mRNA-1"/>
    <property type="gene ID" value="GPUH_0000287301"/>
</dbReference>
<evidence type="ECO:0000313" key="2">
    <source>
        <dbReference type="Proteomes" id="UP000271098"/>
    </source>
</evidence>
<evidence type="ECO:0000313" key="3">
    <source>
        <dbReference type="WBParaSite" id="GPUH_0000287301-mRNA-1"/>
    </source>
</evidence>
<dbReference type="EMBL" id="UYRT01004572">
    <property type="protein sequence ID" value="VDK36760.1"/>
    <property type="molecule type" value="Genomic_DNA"/>
</dbReference>
<reference evidence="3" key="1">
    <citation type="submission" date="2016-06" db="UniProtKB">
        <authorList>
            <consortium name="WormBaseParasite"/>
        </authorList>
    </citation>
    <scope>IDENTIFICATION</scope>
</reference>
<keyword evidence="2" id="KW-1185">Reference proteome</keyword>
<sequence length="168" mass="19013">MSVENCWYFLVVKSRELSFTAFCVKAVTLAVKNHSLLKHLATERIKVAKLKQKLLHQGLLSQTLDTSSLLQLTSQNLESSETKENKFLATNNFCNLKISESDSVDKRAEDYDVVADTEMDFRKIVDGDCKIGNRNFDKPVTTVPSRTKNSPDENIKLVIIDEVCVLWA</sequence>
<gene>
    <name evidence="1" type="ORF">GPUH_LOCUS2868</name>
</gene>
<dbReference type="AlphaFoldDB" id="A0A183D2C7"/>
<dbReference type="Proteomes" id="UP000271098">
    <property type="component" value="Unassembled WGS sequence"/>
</dbReference>
<proteinExistence type="predicted"/>
<reference evidence="1 2" key="2">
    <citation type="submission" date="2018-11" db="EMBL/GenBank/DDBJ databases">
        <authorList>
            <consortium name="Pathogen Informatics"/>
        </authorList>
    </citation>
    <scope>NUCLEOTIDE SEQUENCE [LARGE SCALE GENOMIC DNA]</scope>
</reference>
<accession>A0A183D2C7</accession>
<protein>
    <submittedName>
        <fullName evidence="3">RNASEK-C17orf49 readthrough (Non-protein coding)</fullName>
    </submittedName>
</protein>
<name>A0A183D2C7_9BILA</name>
<evidence type="ECO:0000313" key="1">
    <source>
        <dbReference type="EMBL" id="VDK36760.1"/>
    </source>
</evidence>